<feature type="transmembrane region" description="Helical" evidence="8">
    <location>
        <begin position="197"/>
        <end position="215"/>
    </location>
</feature>
<keyword evidence="10" id="KW-1185">Reference proteome</keyword>
<evidence type="ECO:0000313" key="10">
    <source>
        <dbReference type="Proteomes" id="UP001501175"/>
    </source>
</evidence>
<dbReference type="PANTHER" id="PTHR30003">
    <property type="entry name" value="L-LACTATE PERMEASE"/>
    <property type="match status" value="1"/>
</dbReference>
<feature type="transmembrane region" description="Helical" evidence="8">
    <location>
        <begin position="44"/>
        <end position="65"/>
    </location>
</feature>
<evidence type="ECO:0000256" key="1">
    <source>
        <dbReference type="ARBA" id="ARBA00004651"/>
    </source>
</evidence>
<dbReference type="EMBL" id="BAABHD010000022">
    <property type="protein sequence ID" value="GAA4453557.1"/>
    <property type="molecule type" value="Genomic_DNA"/>
</dbReference>
<evidence type="ECO:0000313" key="9">
    <source>
        <dbReference type="EMBL" id="GAA4453557.1"/>
    </source>
</evidence>
<feature type="transmembrane region" description="Helical" evidence="8">
    <location>
        <begin position="12"/>
        <end position="32"/>
    </location>
</feature>
<dbReference type="RefSeq" id="WP_345242833.1">
    <property type="nucleotide sequence ID" value="NZ_BAABHD010000022.1"/>
</dbReference>
<organism evidence="9 10">
    <name type="scientific">Nibrella saemangeumensis</name>
    <dbReference type="NCBI Taxonomy" id="1084526"/>
    <lineage>
        <taxon>Bacteria</taxon>
        <taxon>Pseudomonadati</taxon>
        <taxon>Bacteroidota</taxon>
        <taxon>Cytophagia</taxon>
        <taxon>Cytophagales</taxon>
        <taxon>Spirosomataceae</taxon>
        <taxon>Nibrella</taxon>
    </lineage>
</organism>
<keyword evidence="6 8" id="KW-1133">Transmembrane helix</keyword>
<feature type="transmembrane region" description="Helical" evidence="8">
    <location>
        <begin position="222"/>
        <end position="239"/>
    </location>
</feature>
<dbReference type="Proteomes" id="UP001501175">
    <property type="component" value="Unassembled WGS sequence"/>
</dbReference>
<dbReference type="InterPro" id="IPR003804">
    <property type="entry name" value="Lactate_perm"/>
</dbReference>
<dbReference type="NCBIfam" id="TIGR00795">
    <property type="entry name" value="lctP"/>
    <property type="match status" value="1"/>
</dbReference>
<feature type="transmembrane region" description="Helical" evidence="8">
    <location>
        <begin position="167"/>
        <end position="185"/>
    </location>
</feature>
<name>A0ABP8MNH7_9BACT</name>
<evidence type="ECO:0000256" key="4">
    <source>
        <dbReference type="ARBA" id="ARBA00022475"/>
    </source>
</evidence>
<dbReference type="Pfam" id="PF02652">
    <property type="entry name" value="Lactate_perm"/>
    <property type="match status" value="1"/>
</dbReference>
<accession>A0ABP8MNH7</accession>
<feature type="transmembrane region" description="Helical" evidence="8">
    <location>
        <begin position="394"/>
        <end position="410"/>
    </location>
</feature>
<feature type="transmembrane region" description="Helical" evidence="8">
    <location>
        <begin position="251"/>
        <end position="268"/>
    </location>
</feature>
<evidence type="ECO:0000256" key="3">
    <source>
        <dbReference type="ARBA" id="ARBA00022448"/>
    </source>
</evidence>
<keyword evidence="3 8" id="KW-0813">Transport</keyword>
<gene>
    <name evidence="9" type="ORF">GCM10023189_18790</name>
</gene>
<evidence type="ECO:0000256" key="2">
    <source>
        <dbReference type="ARBA" id="ARBA00010100"/>
    </source>
</evidence>
<comment type="subcellular location">
    <subcellularLocation>
        <location evidence="1 8">Cell membrane</location>
        <topology evidence="1 8">Multi-pass membrane protein</topology>
    </subcellularLocation>
</comment>
<keyword evidence="5 8" id="KW-0812">Transmembrane</keyword>
<sequence>MKWTQLVNPLDNIALSALVAVAPILFIFWALIIRRMKGYKASLLTLLLALLLAIFVYNMPVYLAVMSAVHGALYGLFPICWIIIGAVFLYNITVQSGQFEIIKSFMASVTTDRRLQALLIAFSFGAFLEGAAGMGAPVAITAAMLVGLGFNPLYAAGICLISNTAPVAFGAVGTPIIIAAQVSDLPDMAISQMVGRTLPILSVVVPLYLVVIMAGFRKSMEVLPAILVSGISFAFFQWLTANYLGPMLPDVIAGLASIICLTVLLRYWKPKANWRFQEEPPQTIETSRRYSAGQVLRAWSPFLMMTIMIIAWGLQPVRDALNFVGQLKFYVPGLQDGLLKADGSPLVIKPFDLNYLSNSGTALLLTGIISLPLVGMSFREGAKVYLMTLNQLKFPIITVASVVGFAFVANNSGMSITMAMVLASTGVLFPFFSPMLGWLGVFLTGSDTSSNALFCKLQHTSATAIGIDPVVTVAANASGGVTGKMISPQSIAVGAASVGLVGQESAIFRFTVKHSFIMLFVICVITMLQAYVITWIIPAYQVVETAAKTVATDLTTGFAYLLLLTAVMLMLALMVYLLNRRQTKDSVATLNS</sequence>
<feature type="transmembrane region" description="Helical" evidence="8">
    <location>
        <begin position="516"/>
        <end position="537"/>
    </location>
</feature>
<evidence type="ECO:0000256" key="8">
    <source>
        <dbReference type="RuleBase" id="RU365092"/>
    </source>
</evidence>
<protein>
    <recommendedName>
        <fullName evidence="8">L-lactate permease</fullName>
    </recommendedName>
</protein>
<evidence type="ECO:0000256" key="5">
    <source>
        <dbReference type="ARBA" id="ARBA00022692"/>
    </source>
</evidence>
<comment type="similarity">
    <text evidence="2 8">Belongs to the lactate permease family.</text>
</comment>
<comment type="caution">
    <text evidence="9">The sequence shown here is derived from an EMBL/GenBank/DDBJ whole genome shotgun (WGS) entry which is preliminary data.</text>
</comment>
<feature type="transmembrane region" description="Helical" evidence="8">
    <location>
        <begin position="71"/>
        <end position="94"/>
    </location>
</feature>
<proteinExistence type="inferred from homology"/>
<evidence type="ECO:0000256" key="6">
    <source>
        <dbReference type="ARBA" id="ARBA00022989"/>
    </source>
</evidence>
<dbReference type="PANTHER" id="PTHR30003:SF0">
    <property type="entry name" value="GLYCOLATE PERMEASE GLCA-RELATED"/>
    <property type="match status" value="1"/>
</dbReference>
<feature type="transmembrane region" description="Helical" evidence="8">
    <location>
        <begin position="355"/>
        <end position="374"/>
    </location>
</feature>
<comment type="function">
    <text evidence="8">Uptake of L-lactate across the membrane. Can also transport D-lactate and glycolate.</text>
</comment>
<feature type="transmembrane region" description="Helical" evidence="8">
    <location>
        <begin position="557"/>
        <end position="578"/>
    </location>
</feature>
<feature type="transmembrane region" description="Helical" evidence="8">
    <location>
        <begin position="416"/>
        <end position="443"/>
    </location>
</feature>
<reference evidence="10" key="1">
    <citation type="journal article" date="2019" name="Int. J. Syst. Evol. Microbiol.">
        <title>The Global Catalogue of Microorganisms (GCM) 10K type strain sequencing project: providing services to taxonomists for standard genome sequencing and annotation.</title>
        <authorList>
            <consortium name="The Broad Institute Genomics Platform"/>
            <consortium name="The Broad Institute Genome Sequencing Center for Infectious Disease"/>
            <person name="Wu L."/>
            <person name="Ma J."/>
        </authorList>
    </citation>
    <scope>NUCLEOTIDE SEQUENCE [LARGE SCALE GENOMIC DNA]</scope>
    <source>
        <strain evidence="10">JCM 17927</strain>
    </source>
</reference>
<keyword evidence="7 8" id="KW-0472">Membrane</keyword>
<feature type="transmembrane region" description="Helical" evidence="8">
    <location>
        <begin position="295"/>
        <end position="314"/>
    </location>
</feature>
<feature type="transmembrane region" description="Helical" evidence="8">
    <location>
        <begin position="138"/>
        <end position="160"/>
    </location>
</feature>
<evidence type="ECO:0000256" key="7">
    <source>
        <dbReference type="ARBA" id="ARBA00023136"/>
    </source>
</evidence>
<keyword evidence="4 8" id="KW-1003">Cell membrane</keyword>